<keyword evidence="6" id="KW-1185">Reference proteome</keyword>
<feature type="domain" description="Outer membrane protein beta-barrel" evidence="4">
    <location>
        <begin position="5"/>
        <end position="180"/>
    </location>
</feature>
<organism evidence="5 6">
    <name type="scientific">Ferrovum myxofaciens</name>
    <dbReference type="NCBI Taxonomy" id="416213"/>
    <lineage>
        <taxon>Bacteria</taxon>
        <taxon>Pseudomonadati</taxon>
        <taxon>Pseudomonadota</taxon>
        <taxon>Betaproteobacteria</taxon>
        <taxon>Ferrovales</taxon>
        <taxon>Ferrovaceae</taxon>
        <taxon>Ferrovum</taxon>
    </lineage>
</organism>
<dbReference type="STRING" id="1789004.FEMY_03780"/>
<evidence type="ECO:0000256" key="2">
    <source>
        <dbReference type="ARBA" id="ARBA00022729"/>
    </source>
</evidence>
<comment type="subcellular location">
    <subcellularLocation>
        <location evidence="1">Cell outer membrane</location>
    </subcellularLocation>
</comment>
<dbReference type="RefSeq" id="WP_062187416.1">
    <property type="nucleotide sequence ID" value="NZ_CP053676.1"/>
</dbReference>
<dbReference type="EMBL" id="LRRD01000006">
    <property type="protein sequence ID" value="KXW59016.1"/>
    <property type="molecule type" value="Genomic_DNA"/>
</dbReference>
<dbReference type="Proteomes" id="UP000075653">
    <property type="component" value="Unassembled WGS sequence"/>
</dbReference>
<gene>
    <name evidence="5" type="ORF">FEMY_03780</name>
</gene>
<keyword evidence="2 3" id="KW-0732">Signal</keyword>
<evidence type="ECO:0000313" key="6">
    <source>
        <dbReference type="Proteomes" id="UP000075653"/>
    </source>
</evidence>
<reference evidence="5 6" key="1">
    <citation type="submission" date="2016-01" db="EMBL/GenBank/DDBJ databases">
        <title>Genome sequence of the acidophilic iron oxidising Ferrovum strain Z-31.</title>
        <authorList>
            <person name="Poehlein A."/>
            <person name="Ullrich S.R."/>
            <person name="Schloemann M."/>
            <person name="Muehling M."/>
            <person name="Daniel R."/>
        </authorList>
    </citation>
    <scope>NUCLEOTIDE SEQUENCE [LARGE SCALE GENOMIC DNA]</scope>
    <source>
        <strain evidence="5 6">Z-31</strain>
    </source>
</reference>
<protein>
    <submittedName>
        <fullName evidence="5">Outer membrane protein A</fullName>
    </submittedName>
</protein>
<dbReference type="GeneID" id="301710790"/>
<dbReference type="AlphaFoldDB" id="A0A149W0Q6"/>
<evidence type="ECO:0000313" key="5">
    <source>
        <dbReference type="EMBL" id="KXW59016.1"/>
    </source>
</evidence>
<dbReference type="InterPro" id="IPR027385">
    <property type="entry name" value="Beta-barrel_OMP"/>
</dbReference>
<dbReference type="Pfam" id="PF13505">
    <property type="entry name" value="OMP_b-brl"/>
    <property type="match status" value="1"/>
</dbReference>
<dbReference type="Gene3D" id="2.40.160.20">
    <property type="match status" value="1"/>
</dbReference>
<feature type="chain" id="PRO_5007557409" evidence="3">
    <location>
        <begin position="19"/>
        <end position="180"/>
    </location>
</feature>
<evidence type="ECO:0000256" key="3">
    <source>
        <dbReference type="SAM" id="SignalP"/>
    </source>
</evidence>
<accession>A0A149W0Q6</accession>
<comment type="caution">
    <text evidence="5">The sequence shown here is derived from an EMBL/GenBank/DDBJ whole genome shotgun (WGS) entry which is preliminary data.</text>
</comment>
<evidence type="ECO:0000256" key="1">
    <source>
        <dbReference type="ARBA" id="ARBA00004442"/>
    </source>
</evidence>
<dbReference type="InterPro" id="IPR011250">
    <property type="entry name" value="OMP/PagP_B-barrel"/>
</dbReference>
<dbReference type="PATRIC" id="fig|1789004.3.peg.377"/>
<feature type="signal peptide" evidence="3">
    <location>
        <begin position="1"/>
        <end position="18"/>
    </location>
</feature>
<dbReference type="SUPFAM" id="SSF56925">
    <property type="entry name" value="OMPA-like"/>
    <property type="match status" value="1"/>
</dbReference>
<name>A0A149W0Q6_9PROT</name>
<sequence length="180" mass="18807">MKKIALTLAVLLSTGAYAQGLYIGGTLGEAQTLNASNQAPWNNSSYNPAFGALIGYQFNRYFGVEGAYTEAGKFANHTVSGKTDVATLEGVGYLPLSNVLSLYGKLGVGSATSQSISSAAPGYSGATRISSTYGLGLQFKVNALFSARIGYDYYRSALNTPDGTADFGSNAFTVGALYHF</sequence>
<proteinExistence type="predicted"/>
<dbReference type="GO" id="GO:0009279">
    <property type="term" value="C:cell outer membrane"/>
    <property type="evidence" value="ECO:0007669"/>
    <property type="project" value="UniProtKB-SubCell"/>
</dbReference>
<evidence type="ECO:0000259" key="4">
    <source>
        <dbReference type="Pfam" id="PF13505"/>
    </source>
</evidence>